<keyword evidence="3 5" id="KW-0378">Hydrolase</keyword>
<dbReference type="InterPro" id="IPR019826">
    <property type="entry name" value="Carboxylesterase_B_AS"/>
</dbReference>
<sequence length="608" mass="67571">MMTRKRGCLLGGVLLLVCVGVVIGVIVYLTNNRPDPSPLEDLVVTIEGQGRVRGAVNVAYSSNVSYYAFYGVPYALPPVGVLRFKAPRLPIPWSGVRNATEETVEPCSQMINGLFAGSEDCLYLNVYTPALPRETINVNLPVYFFIHGGLFQGGSPSTEMYGPDFLVQQDIVIVTIQYRVNSLGFGSLDTEEIPGNCALKDIIAALKWVNRNIAKFGGDPNKVTVGGQSAGGALASWMTILPETKGLISQAIVQSGTAYHNWAYKEDHIEMGLRLASLISAQNVTDIKTAERILMETASEKLTTATYQLIAEKMKSQPDLPYQPTPERRTAVPNGEPLLVTHDAESYFLEPPAPHVPQIIGICNEEWRFYYFNNNPKSDPQVDEQLLENLQAHVPKNLIPFSDSRRVLGLSERKDFDYDEVIEKVKQGIRNSVSSSCSLGCVLKKYFDGIWMATDTHRIGAYLAARNETVYLFRFGVRSVLNQPFSIDPVPEDEKNAAQHGDDLPYAWLFRIHSESSLSEEAALARRRVVAMWTNFIKYGKPTPVKTDLLPVDWLPNSQTNLEVTFLDISGNLKLRSESLAGEMVSFWNGLYNEYRSNVAVSTHTNSV</sequence>
<dbReference type="GO" id="GO:0052689">
    <property type="term" value="F:carboxylic ester hydrolase activity"/>
    <property type="evidence" value="ECO:0007669"/>
    <property type="project" value="UniProtKB-KW"/>
</dbReference>
<evidence type="ECO:0000256" key="3">
    <source>
        <dbReference type="ARBA" id="ARBA00022801"/>
    </source>
</evidence>
<keyword evidence="2" id="KW-0719">Serine esterase</keyword>
<organism evidence="7 8">
    <name type="scientific">Frankliniella occidentalis</name>
    <name type="common">Western flower thrips</name>
    <name type="synonym">Euthrips occidentalis</name>
    <dbReference type="NCBI Taxonomy" id="133901"/>
    <lineage>
        <taxon>Eukaryota</taxon>
        <taxon>Metazoa</taxon>
        <taxon>Ecdysozoa</taxon>
        <taxon>Arthropoda</taxon>
        <taxon>Hexapoda</taxon>
        <taxon>Insecta</taxon>
        <taxon>Pterygota</taxon>
        <taxon>Neoptera</taxon>
        <taxon>Paraneoptera</taxon>
        <taxon>Thysanoptera</taxon>
        <taxon>Terebrantia</taxon>
        <taxon>Thripoidea</taxon>
        <taxon>Thripidae</taxon>
        <taxon>Frankliniella</taxon>
    </lineage>
</organism>
<dbReference type="Proteomes" id="UP000504606">
    <property type="component" value="Unplaced"/>
</dbReference>
<evidence type="ECO:0000259" key="6">
    <source>
        <dbReference type="Pfam" id="PF00135"/>
    </source>
</evidence>
<evidence type="ECO:0000256" key="1">
    <source>
        <dbReference type="ARBA" id="ARBA00005964"/>
    </source>
</evidence>
<dbReference type="PROSITE" id="PS00122">
    <property type="entry name" value="CARBOXYLESTERASE_B_1"/>
    <property type="match status" value="1"/>
</dbReference>
<dbReference type="PANTHER" id="PTHR43142">
    <property type="entry name" value="CARBOXYLIC ESTER HYDROLASE"/>
    <property type="match status" value="1"/>
</dbReference>
<keyword evidence="7" id="KW-1185">Reference proteome</keyword>
<dbReference type="KEGG" id="foc:113213167"/>
<dbReference type="InterPro" id="IPR029058">
    <property type="entry name" value="AB_hydrolase_fold"/>
</dbReference>
<name>A0A6J1T3R2_FRAOC</name>
<dbReference type="AlphaFoldDB" id="A0A6J1T3R2"/>
<dbReference type="RefSeq" id="XP_026287928.1">
    <property type="nucleotide sequence ID" value="XM_026432143.2"/>
</dbReference>
<reference evidence="8" key="1">
    <citation type="submission" date="2025-08" db="UniProtKB">
        <authorList>
            <consortium name="RefSeq"/>
        </authorList>
    </citation>
    <scope>IDENTIFICATION</scope>
    <source>
        <tissue evidence="8">Whole organism</tissue>
    </source>
</reference>
<dbReference type="Gene3D" id="3.40.50.1820">
    <property type="entry name" value="alpha/beta hydrolase"/>
    <property type="match status" value="1"/>
</dbReference>
<proteinExistence type="inferred from homology"/>
<protein>
    <recommendedName>
        <fullName evidence="5">Carboxylic ester hydrolase</fullName>
        <ecNumber evidence="5">3.1.1.-</ecNumber>
    </recommendedName>
</protein>
<dbReference type="GeneID" id="113213167"/>
<dbReference type="InterPro" id="IPR002018">
    <property type="entry name" value="CarbesteraseB"/>
</dbReference>
<dbReference type="SUPFAM" id="SSF53474">
    <property type="entry name" value="alpha/beta-Hydrolases"/>
    <property type="match status" value="1"/>
</dbReference>
<dbReference type="EC" id="3.1.1.-" evidence="5"/>
<accession>A0A6J1T3R2</accession>
<dbReference type="InterPro" id="IPR019819">
    <property type="entry name" value="Carboxylesterase_B_CS"/>
</dbReference>
<evidence type="ECO:0000256" key="4">
    <source>
        <dbReference type="ARBA" id="ARBA00023180"/>
    </source>
</evidence>
<dbReference type="Pfam" id="PF00135">
    <property type="entry name" value="COesterase"/>
    <property type="match status" value="1"/>
</dbReference>
<comment type="similarity">
    <text evidence="1 5">Belongs to the type-B carboxylesterase/lipase family.</text>
</comment>
<evidence type="ECO:0000313" key="7">
    <source>
        <dbReference type="Proteomes" id="UP000504606"/>
    </source>
</evidence>
<dbReference type="PROSITE" id="PS00941">
    <property type="entry name" value="CARBOXYLESTERASE_B_2"/>
    <property type="match status" value="1"/>
</dbReference>
<evidence type="ECO:0000256" key="2">
    <source>
        <dbReference type="ARBA" id="ARBA00022487"/>
    </source>
</evidence>
<dbReference type="PANTHER" id="PTHR43142:SF1">
    <property type="entry name" value="CARBOXYLIC ESTER HYDROLASE"/>
    <property type="match status" value="1"/>
</dbReference>
<evidence type="ECO:0000256" key="5">
    <source>
        <dbReference type="RuleBase" id="RU361235"/>
    </source>
</evidence>
<dbReference type="OrthoDB" id="19653at2759"/>
<keyword evidence="4" id="KW-0325">Glycoprotein</keyword>
<gene>
    <name evidence="8" type="primary">LOC113213167</name>
</gene>
<feature type="domain" description="Carboxylesterase type B" evidence="6">
    <location>
        <begin position="41"/>
        <end position="585"/>
    </location>
</feature>
<evidence type="ECO:0000313" key="8">
    <source>
        <dbReference type="RefSeq" id="XP_026287928.1"/>
    </source>
</evidence>